<comment type="caution">
    <text evidence="2">The sequence shown here is derived from an EMBL/GenBank/DDBJ whole genome shotgun (WGS) entry which is preliminary data.</text>
</comment>
<feature type="transmembrane region" description="Helical" evidence="1">
    <location>
        <begin position="93"/>
        <end position="113"/>
    </location>
</feature>
<protein>
    <submittedName>
        <fullName evidence="2">Uncharacterized protein</fullName>
    </submittedName>
</protein>
<keyword evidence="1" id="KW-1133">Transmembrane helix</keyword>
<dbReference type="OrthoDB" id="10430060at2759"/>
<organism evidence="2 3">
    <name type="scientific">Elysia chlorotica</name>
    <name type="common">Eastern emerald elysia</name>
    <name type="synonym">Sea slug</name>
    <dbReference type="NCBI Taxonomy" id="188477"/>
    <lineage>
        <taxon>Eukaryota</taxon>
        <taxon>Metazoa</taxon>
        <taxon>Spiralia</taxon>
        <taxon>Lophotrochozoa</taxon>
        <taxon>Mollusca</taxon>
        <taxon>Gastropoda</taxon>
        <taxon>Heterobranchia</taxon>
        <taxon>Euthyneura</taxon>
        <taxon>Panpulmonata</taxon>
        <taxon>Sacoglossa</taxon>
        <taxon>Placobranchoidea</taxon>
        <taxon>Plakobranchidae</taxon>
        <taxon>Elysia</taxon>
    </lineage>
</organism>
<evidence type="ECO:0000313" key="3">
    <source>
        <dbReference type="Proteomes" id="UP000271974"/>
    </source>
</evidence>
<keyword evidence="3" id="KW-1185">Reference proteome</keyword>
<keyword evidence="1" id="KW-0812">Transmembrane</keyword>
<keyword evidence="1" id="KW-0472">Membrane</keyword>
<sequence>MQNCLKKLSDDMQGFLGQIMSGGDASKLKDKICPVLTTFVKCAMRASSDSRPTEAEMDKLRQEVAKGSQQLQGIDCNLDFDAIADEVWSSAGVARPLSIMALAVTAMAAMFAAKRM</sequence>
<dbReference type="Proteomes" id="UP000271974">
    <property type="component" value="Unassembled WGS sequence"/>
</dbReference>
<gene>
    <name evidence="2" type="ORF">EGW08_014354</name>
</gene>
<name>A0A3S0ZHM5_ELYCH</name>
<dbReference type="AlphaFoldDB" id="A0A3S0ZHM5"/>
<dbReference type="EMBL" id="RQTK01000545">
    <property type="protein sequence ID" value="RUS77880.1"/>
    <property type="molecule type" value="Genomic_DNA"/>
</dbReference>
<evidence type="ECO:0000313" key="2">
    <source>
        <dbReference type="EMBL" id="RUS77880.1"/>
    </source>
</evidence>
<reference evidence="2 3" key="1">
    <citation type="submission" date="2019-01" db="EMBL/GenBank/DDBJ databases">
        <title>A draft genome assembly of the solar-powered sea slug Elysia chlorotica.</title>
        <authorList>
            <person name="Cai H."/>
            <person name="Li Q."/>
            <person name="Fang X."/>
            <person name="Li J."/>
            <person name="Curtis N.E."/>
            <person name="Altenburger A."/>
            <person name="Shibata T."/>
            <person name="Feng M."/>
            <person name="Maeda T."/>
            <person name="Schwartz J.A."/>
            <person name="Shigenobu S."/>
            <person name="Lundholm N."/>
            <person name="Nishiyama T."/>
            <person name="Yang H."/>
            <person name="Hasebe M."/>
            <person name="Li S."/>
            <person name="Pierce S.K."/>
            <person name="Wang J."/>
        </authorList>
    </citation>
    <scope>NUCLEOTIDE SEQUENCE [LARGE SCALE GENOMIC DNA]</scope>
    <source>
        <strain evidence="2">EC2010</strain>
        <tissue evidence="2">Whole organism of an adult</tissue>
    </source>
</reference>
<accession>A0A3S0ZHM5</accession>
<proteinExistence type="predicted"/>
<evidence type="ECO:0000256" key="1">
    <source>
        <dbReference type="SAM" id="Phobius"/>
    </source>
</evidence>